<feature type="compositionally biased region" description="Basic and acidic residues" evidence="1">
    <location>
        <begin position="207"/>
        <end position="243"/>
    </location>
</feature>
<feature type="compositionally biased region" description="Polar residues" evidence="1">
    <location>
        <begin position="607"/>
        <end position="641"/>
    </location>
</feature>
<feature type="compositionally biased region" description="Pro residues" evidence="1">
    <location>
        <begin position="737"/>
        <end position="754"/>
    </location>
</feature>
<sequence>MEISEEILDQEMSGCPRFKQNAWKKELCSNCYRPKEEHKSKKTQKEPPILILKPAAQGILSLGSKKSSKKKKKCVRFTKEESEVIGFGGLEASDSEEDDDFEFEKSEQPTPLEREVAGEEEKALERLTKCNTDFNSSLKNLCGVGGTPKTVSSSAPTQNGKQQKQTLQVTIQPFSSTSIAASRKSHLNKLLEEEDPKPAILNGSPKEILKTPKEVDRNGVKEDSNKERPKETSKTKLELKEELQNMPNIKTIVIEPKKEERGTPEGRKTHIQRGSIVTKAHEQAKNKLCVQNGQKSEKSSTEDNEDYEDIKTIIITGMSVEEKNEKNLKESIEEQVEVESTKVKIEQEEVTVKVLKLLNGQNGPPESREMAGEPDGKADSDEHEHQETPIAPPPRSSFLHRENMNAPEKPPKPAVYSSTTDLKSKPIYQTPPEIKPPPRPTSLLNLTTSDKKEPILNSSTTPDVKRSILNGSSPDFKAVLNDASPDSKLLNGSSPELKMSLLNGSTPDLKKTLIQNGSPDMKKTFILNGASPDLKTSLMNGSSPDLNGSPPELKKSILNGSTPEINRSSLNGVSPEPKKTSFFQATPKKPPKTSPLNGLTDVIVSHQIPTPRSPSSPDGKSVKSLTMTSEVKTSRASSMFNSLSSEIRSFKSFLSSPLEGKHSKGSAPGLPPTPLTLARSVSPPPALPMTPPPSAPSPTASAPSPSMSSTSSSTISSSKRPPSPCSPSSSLGSTSTPPLPTTPPPQPTGLPPPLILNGTTAAPPALAPLQINTQLHLPLTPSDDIPVLQEVCARKRPAPKPPVSDIPPEPLPRRRNSSEANSSGTGTEKKKTRVRATLRKLLRFGSREEEPVKVEDEPPAIPRPRPQIIHPLDLNKSAVQVLPPHSMEKSSPDSSISGGPIYHSSSRPSKPPPPPRSESLNLMERLRPRDSPSSNTGDNVYANLGEGRCGITPVKPQRTGSMRDAQAQKPPAPTDPSKAPVYQNEDTLSKSCSSQNESRVFSYQNDTDHVYECVGVSSTPEKPAKSKTLPQPPSSSGSPTSSSEEEIYYPYVTFQNGECKTVMKKRGVVTKSLEENYGAVVIANLEALAHLLKQLSERKPEVPSVVQAATNLTWSSFEVAEGVPSFVNSFSFIDASLDGLEITLAVSGGSQVLPDSLGSWRMFKDLVAEPFVTSNDNHQREIALLKRCTVEKFATFAKSIQKTVDSVREGVHLLLQIVKFMVADETCMTSVDSSSFVVLTYGSSQQRHKAVYLPPVGEEKTNCHDAALFLSQELLGELALGKVLSRCRLHEMPNVLETWLWGPATSLPLQAIKRWLDLERANLLQSLVRATPSEDLDLHHLSFLVHTSAARIAEANDIIHS</sequence>
<feature type="region of interest" description="Disordered" evidence="1">
    <location>
        <begin position="792"/>
        <end position="1000"/>
    </location>
</feature>
<feature type="region of interest" description="Disordered" evidence="1">
    <location>
        <begin position="536"/>
        <end position="641"/>
    </location>
</feature>
<feature type="compositionally biased region" description="Polar residues" evidence="1">
    <location>
        <begin position="558"/>
        <end position="572"/>
    </location>
</feature>
<dbReference type="PANTHER" id="PTHR37970:SF1">
    <property type="entry name" value="SERINE-RICH ADHESIN FOR PLATELETS"/>
    <property type="match status" value="1"/>
</dbReference>
<feature type="region of interest" description="Disordered" evidence="1">
    <location>
        <begin position="655"/>
        <end position="761"/>
    </location>
</feature>
<feature type="compositionally biased region" description="Basic and acidic residues" evidence="1">
    <location>
        <begin position="255"/>
        <end position="268"/>
    </location>
</feature>
<keyword evidence="3" id="KW-1185">Reference proteome</keyword>
<dbReference type="PANTHER" id="PTHR37970">
    <property type="entry name" value="PROTEIN CBG08587"/>
    <property type="match status" value="1"/>
</dbReference>
<evidence type="ECO:0000313" key="2">
    <source>
        <dbReference type="EMBL" id="KAF6200179.1"/>
    </source>
</evidence>
<feature type="compositionally biased region" description="Basic residues" evidence="1">
    <location>
        <begin position="830"/>
        <end position="842"/>
    </location>
</feature>
<protein>
    <submittedName>
        <fullName evidence="2">Uncharacterized protein</fullName>
    </submittedName>
</protein>
<gene>
    <name evidence="2" type="ORF">GE061_006480</name>
</gene>
<feature type="compositionally biased region" description="Acidic residues" evidence="1">
    <location>
        <begin position="93"/>
        <end position="102"/>
    </location>
</feature>
<accession>A0A6A4J0V9</accession>
<feature type="compositionally biased region" description="Polar residues" evidence="1">
    <location>
        <begin position="149"/>
        <end position="167"/>
    </location>
</feature>
<feature type="compositionally biased region" description="Basic and acidic residues" evidence="1">
    <location>
        <begin position="103"/>
        <end position="121"/>
    </location>
</feature>
<comment type="caution">
    <text evidence="2">The sequence shown here is derived from an EMBL/GenBank/DDBJ whole genome shotgun (WGS) entry which is preliminary data.</text>
</comment>
<feature type="compositionally biased region" description="Polar residues" evidence="1">
    <location>
        <begin position="537"/>
        <end position="546"/>
    </location>
</feature>
<reference evidence="2" key="1">
    <citation type="journal article" date="2021" name="Mol. Ecol. Resour.">
        <title>Apolygus lucorum genome provides insights into omnivorousness and mesophyll feeding.</title>
        <authorList>
            <person name="Liu Y."/>
            <person name="Liu H."/>
            <person name="Wang H."/>
            <person name="Huang T."/>
            <person name="Liu B."/>
            <person name="Yang B."/>
            <person name="Yin L."/>
            <person name="Li B."/>
            <person name="Zhang Y."/>
            <person name="Zhang S."/>
            <person name="Jiang F."/>
            <person name="Zhang X."/>
            <person name="Ren Y."/>
            <person name="Wang B."/>
            <person name="Wang S."/>
            <person name="Lu Y."/>
            <person name="Wu K."/>
            <person name="Fan W."/>
            <person name="Wang G."/>
        </authorList>
    </citation>
    <scope>NUCLEOTIDE SEQUENCE</scope>
    <source>
        <strain evidence="2">12Hb</strain>
    </source>
</reference>
<feature type="compositionally biased region" description="Low complexity" evidence="1">
    <location>
        <begin position="892"/>
        <end position="908"/>
    </location>
</feature>
<dbReference type="Proteomes" id="UP000466442">
    <property type="component" value="Unassembled WGS sequence"/>
</dbReference>
<feature type="region of interest" description="Disordered" evidence="1">
    <location>
        <begin position="355"/>
        <end position="472"/>
    </location>
</feature>
<feature type="compositionally biased region" description="Low complexity" evidence="1">
    <location>
        <begin position="697"/>
        <end position="736"/>
    </location>
</feature>
<feature type="region of interest" description="Disordered" evidence="1">
    <location>
        <begin position="86"/>
        <end position="121"/>
    </location>
</feature>
<dbReference type="EMBL" id="WIXP02000014">
    <property type="protein sequence ID" value="KAF6200179.1"/>
    <property type="molecule type" value="Genomic_DNA"/>
</dbReference>
<proteinExistence type="predicted"/>
<evidence type="ECO:0000313" key="3">
    <source>
        <dbReference type="Proteomes" id="UP000466442"/>
    </source>
</evidence>
<dbReference type="OrthoDB" id="6381867at2759"/>
<name>A0A6A4J0V9_APOLU</name>
<feature type="compositionally biased region" description="Pro residues" evidence="1">
    <location>
        <begin position="799"/>
        <end position="810"/>
    </location>
</feature>
<feature type="region of interest" description="Disordered" evidence="1">
    <location>
        <begin position="1017"/>
        <end position="1043"/>
    </location>
</feature>
<feature type="compositionally biased region" description="Basic and acidic residues" evidence="1">
    <location>
        <begin position="366"/>
        <end position="387"/>
    </location>
</feature>
<feature type="region of interest" description="Disordered" evidence="1">
    <location>
        <begin position="189"/>
        <end position="307"/>
    </location>
</feature>
<feature type="compositionally biased region" description="Basic and acidic residues" evidence="1">
    <location>
        <begin position="845"/>
        <end position="856"/>
    </location>
</feature>
<feature type="region of interest" description="Disordered" evidence="1">
    <location>
        <begin position="146"/>
        <end position="167"/>
    </location>
</feature>
<feature type="compositionally biased region" description="Polar residues" evidence="1">
    <location>
        <begin position="984"/>
        <end position="1000"/>
    </location>
</feature>
<feature type="compositionally biased region" description="Pro residues" evidence="1">
    <location>
        <begin position="682"/>
        <end position="696"/>
    </location>
</feature>
<organism evidence="2 3">
    <name type="scientific">Apolygus lucorum</name>
    <name type="common">Small green plant bug</name>
    <name type="synonym">Lygocoris lucorum</name>
    <dbReference type="NCBI Taxonomy" id="248454"/>
    <lineage>
        <taxon>Eukaryota</taxon>
        <taxon>Metazoa</taxon>
        <taxon>Ecdysozoa</taxon>
        <taxon>Arthropoda</taxon>
        <taxon>Hexapoda</taxon>
        <taxon>Insecta</taxon>
        <taxon>Pterygota</taxon>
        <taxon>Neoptera</taxon>
        <taxon>Paraneoptera</taxon>
        <taxon>Hemiptera</taxon>
        <taxon>Heteroptera</taxon>
        <taxon>Panheteroptera</taxon>
        <taxon>Cimicomorpha</taxon>
        <taxon>Miridae</taxon>
        <taxon>Mirini</taxon>
        <taxon>Apolygus</taxon>
    </lineage>
</organism>
<evidence type="ECO:0000256" key="1">
    <source>
        <dbReference type="SAM" id="MobiDB-lite"/>
    </source>
</evidence>